<dbReference type="Gene3D" id="2.60.120.10">
    <property type="entry name" value="Jelly Rolls"/>
    <property type="match status" value="1"/>
</dbReference>
<keyword evidence="3" id="KW-1185">Reference proteome</keyword>
<reference evidence="2 3" key="1">
    <citation type="submission" date="2020-08" db="EMBL/GenBank/DDBJ databases">
        <title>Novel species isolated from subtropical streams in China.</title>
        <authorList>
            <person name="Lu H."/>
        </authorList>
    </citation>
    <scope>NUCLEOTIDE SEQUENCE [LARGE SCALE GENOMIC DNA]</scope>
    <source>
        <strain evidence="2 3">CY18W</strain>
    </source>
</reference>
<gene>
    <name evidence="2" type="ORF">H8L32_21680</name>
</gene>
<comment type="caution">
    <text evidence="2">The sequence shown here is derived from an EMBL/GenBank/DDBJ whole genome shotgun (WGS) entry which is preliminary data.</text>
</comment>
<dbReference type="SUPFAM" id="SSF51182">
    <property type="entry name" value="RmlC-like cupins"/>
    <property type="match status" value="1"/>
</dbReference>
<dbReference type="InterPro" id="IPR013096">
    <property type="entry name" value="Cupin_2"/>
</dbReference>
<dbReference type="InterPro" id="IPR014710">
    <property type="entry name" value="RmlC-like_jellyroll"/>
</dbReference>
<organism evidence="2 3">
    <name type="scientific">Undibacterium hunanense</name>
    <dbReference type="NCBI Taxonomy" id="2762292"/>
    <lineage>
        <taxon>Bacteria</taxon>
        <taxon>Pseudomonadati</taxon>
        <taxon>Pseudomonadota</taxon>
        <taxon>Betaproteobacteria</taxon>
        <taxon>Burkholderiales</taxon>
        <taxon>Oxalobacteraceae</taxon>
        <taxon>Undibacterium</taxon>
    </lineage>
</organism>
<name>A0ABR6ZWT3_9BURK</name>
<feature type="domain" description="Cupin type-2" evidence="1">
    <location>
        <begin position="55"/>
        <end position="114"/>
    </location>
</feature>
<dbReference type="Pfam" id="PF07883">
    <property type="entry name" value="Cupin_2"/>
    <property type="match status" value="1"/>
</dbReference>
<evidence type="ECO:0000313" key="2">
    <source>
        <dbReference type="EMBL" id="MBC3920093.1"/>
    </source>
</evidence>
<evidence type="ECO:0000259" key="1">
    <source>
        <dbReference type="Pfam" id="PF07883"/>
    </source>
</evidence>
<evidence type="ECO:0000313" key="3">
    <source>
        <dbReference type="Proteomes" id="UP000650424"/>
    </source>
</evidence>
<protein>
    <submittedName>
        <fullName evidence="2">Cupin domain-containing protein</fullName>
    </submittedName>
</protein>
<sequence length="127" mass="14161">MQIDPVKTYIALAPDGQSTVLPGGDAFWSLPMAEIDQYGKHWLISEYAFDADWPSWEMHPHADEFVYMLSGAADFVLKVDGAEQHIALKAGKAVLIPRGHWHTAKMTTPGRMLFFTRGEGTEHMSVS</sequence>
<dbReference type="Proteomes" id="UP000650424">
    <property type="component" value="Unassembled WGS sequence"/>
</dbReference>
<dbReference type="EMBL" id="JACOGF010000013">
    <property type="protein sequence ID" value="MBC3920093.1"/>
    <property type="molecule type" value="Genomic_DNA"/>
</dbReference>
<dbReference type="RefSeq" id="WP_186949358.1">
    <property type="nucleotide sequence ID" value="NZ_JACOGF010000013.1"/>
</dbReference>
<dbReference type="InterPro" id="IPR011051">
    <property type="entry name" value="RmlC_Cupin_sf"/>
</dbReference>
<proteinExistence type="predicted"/>
<accession>A0ABR6ZWT3</accession>